<dbReference type="InterPro" id="IPR004878">
    <property type="entry name" value="Otopetrin"/>
</dbReference>
<keyword evidence="7 12" id="KW-1133">Transmembrane helix</keyword>
<feature type="transmembrane region" description="Helical" evidence="12">
    <location>
        <begin position="136"/>
        <end position="154"/>
    </location>
</feature>
<dbReference type="EMBL" id="CATNWA010015778">
    <property type="protein sequence ID" value="CAI9586767.1"/>
    <property type="molecule type" value="Genomic_DNA"/>
</dbReference>
<evidence type="ECO:0000313" key="13">
    <source>
        <dbReference type="EMBL" id="CAI9586767.1"/>
    </source>
</evidence>
<feature type="transmembrane region" description="Helical" evidence="12">
    <location>
        <begin position="112"/>
        <end position="130"/>
    </location>
</feature>
<evidence type="ECO:0000256" key="8">
    <source>
        <dbReference type="ARBA" id="ARBA00023065"/>
    </source>
</evidence>
<feature type="transmembrane region" description="Helical" evidence="12">
    <location>
        <begin position="69"/>
        <end position="92"/>
    </location>
</feature>
<proteinExistence type="inferred from homology"/>
<keyword evidence="10" id="KW-0407">Ion channel</keyword>
<evidence type="ECO:0000256" key="9">
    <source>
        <dbReference type="ARBA" id="ARBA00023136"/>
    </source>
</evidence>
<dbReference type="Proteomes" id="UP001162483">
    <property type="component" value="Unassembled WGS sequence"/>
</dbReference>
<keyword evidence="3" id="KW-0813">Transport</keyword>
<keyword evidence="9 12" id="KW-0472">Membrane</keyword>
<evidence type="ECO:0000313" key="14">
    <source>
        <dbReference type="Proteomes" id="UP001162483"/>
    </source>
</evidence>
<evidence type="ECO:0000256" key="11">
    <source>
        <dbReference type="SAM" id="MobiDB-lite"/>
    </source>
</evidence>
<name>A0ABN9EPX9_9NEOB</name>
<keyword evidence="5 12" id="KW-0812">Transmembrane</keyword>
<comment type="similarity">
    <text evidence="2">Belongs to the otopetrin family.</text>
</comment>
<feature type="transmembrane region" description="Helical" evidence="12">
    <location>
        <begin position="271"/>
        <end position="291"/>
    </location>
</feature>
<keyword evidence="4" id="KW-1003">Cell membrane</keyword>
<keyword evidence="6" id="KW-0375">Hydrogen ion transport</keyword>
<feature type="compositionally biased region" description="Basic and acidic residues" evidence="11">
    <location>
        <begin position="186"/>
        <end position="205"/>
    </location>
</feature>
<dbReference type="PANTHER" id="PTHR21522:SF69">
    <property type="entry name" value="PROTON CHANNEL OTOP2"/>
    <property type="match status" value="1"/>
</dbReference>
<gene>
    <name evidence="13" type="ORF">SPARVUS_LOCUS10439057</name>
</gene>
<dbReference type="Pfam" id="PF03189">
    <property type="entry name" value="Otopetrin"/>
    <property type="match status" value="2"/>
</dbReference>
<evidence type="ECO:0000256" key="4">
    <source>
        <dbReference type="ARBA" id="ARBA00022475"/>
    </source>
</evidence>
<evidence type="ECO:0000256" key="2">
    <source>
        <dbReference type="ARBA" id="ARBA00006513"/>
    </source>
</evidence>
<evidence type="ECO:0000256" key="12">
    <source>
        <dbReference type="SAM" id="Phobius"/>
    </source>
</evidence>
<keyword evidence="8" id="KW-0406">Ion transport</keyword>
<evidence type="ECO:0000256" key="10">
    <source>
        <dbReference type="ARBA" id="ARBA00023303"/>
    </source>
</evidence>
<feature type="transmembrane region" description="Helical" evidence="12">
    <location>
        <begin position="33"/>
        <end position="53"/>
    </location>
</feature>
<keyword evidence="14" id="KW-1185">Reference proteome</keyword>
<accession>A0ABN9EPX9</accession>
<evidence type="ECO:0000256" key="6">
    <source>
        <dbReference type="ARBA" id="ARBA00022781"/>
    </source>
</evidence>
<evidence type="ECO:0000256" key="7">
    <source>
        <dbReference type="ARBA" id="ARBA00022989"/>
    </source>
</evidence>
<protein>
    <submittedName>
        <fullName evidence="13">Uncharacterized protein</fullName>
    </submittedName>
</protein>
<evidence type="ECO:0000256" key="3">
    <source>
        <dbReference type="ARBA" id="ARBA00022448"/>
    </source>
</evidence>
<feature type="region of interest" description="Disordered" evidence="11">
    <location>
        <begin position="178"/>
        <end position="221"/>
    </location>
</feature>
<reference evidence="13" key="1">
    <citation type="submission" date="2023-05" db="EMBL/GenBank/DDBJ databases">
        <authorList>
            <person name="Stuckert A."/>
        </authorList>
    </citation>
    <scope>NUCLEOTIDE SEQUENCE</scope>
</reference>
<comment type="caution">
    <text evidence="13">The sequence shown here is derived from an EMBL/GenBank/DDBJ whole genome shotgun (WGS) entry which is preliminary data.</text>
</comment>
<comment type="subcellular location">
    <subcellularLocation>
        <location evidence="1">Cell membrane</location>
        <topology evidence="1">Multi-pass membrane protein</topology>
    </subcellularLocation>
</comment>
<organism evidence="13 14">
    <name type="scientific">Staurois parvus</name>
    <dbReference type="NCBI Taxonomy" id="386267"/>
    <lineage>
        <taxon>Eukaryota</taxon>
        <taxon>Metazoa</taxon>
        <taxon>Chordata</taxon>
        <taxon>Craniata</taxon>
        <taxon>Vertebrata</taxon>
        <taxon>Euteleostomi</taxon>
        <taxon>Amphibia</taxon>
        <taxon>Batrachia</taxon>
        <taxon>Anura</taxon>
        <taxon>Neobatrachia</taxon>
        <taxon>Ranoidea</taxon>
        <taxon>Ranidae</taxon>
        <taxon>Staurois</taxon>
    </lineage>
</organism>
<sequence length="306" mass="35063">MIYIMWKNVGRQIDENASFHHGLGPGVRQHIPLLGLFSGLGVLITGIVMFILYEVGRENPQKNWLSLTAFYYFHVISLFLMCLANLVGIVIFRLDKRNMDNQKNPSRTLDMALLLLATLGQYGISYYSIIAMTSTTPFILLCGLTLTYSLLMIIQHSLQNAFIIEGLHRLPPANLLNTHQGTSHSRPVEQHDSIRRRSTPEKESRLSLTSPPENARMSRRETLSQHIKSHLKKRKTMKDVYLFLFLCNLIFWIMPAFGARIRFDTGLEVNFYGFSMWAIITNICLPFGIFYRMHAAASLLELYSMA</sequence>
<evidence type="ECO:0000256" key="5">
    <source>
        <dbReference type="ARBA" id="ARBA00022692"/>
    </source>
</evidence>
<evidence type="ECO:0000256" key="1">
    <source>
        <dbReference type="ARBA" id="ARBA00004651"/>
    </source>
</evidence>
<feature type="transmembrane region" description="Helical" evidence="12">
    <location>
        <begin position="240"/>
        <end position="259"/>
    </location>
</feature>
<dbReference type="PANTHER" id="PTHR21522">
    <property type="entry name" value="PROTON CHANNEL OTOP"/>
    <property type="match status" value="1"/>
</dbReference>